<evidence type="ECO:0000313" key="2">
    <source>
        <dbReference type="Proteomes" id="UP001057402"/>
    </source>
</evidence>
<evidence type="ECO:0000313" key="1">
    <source>
        <dbReference type="EMBL" id="KAI4326085.1"/>
    </source>
</evidence>
<dbReference type="Proteomes" id="UP001057402">
    <property type="component" value="Chromosome 9"/>
</dbReference>
<reference evidence="2" key="1">
    <citation type="journal article" date="2023" name="Front. Plant Sci.">
        <title>Chromosomal-level genome assembly of Melastoma candidum provides insights into trichome evolution.</title>
        <authorList>
            <person name="Zhong Y."/>
            <person name="Wu W."/>
            <person name="Sun C."/>
            <person name="Zou P."/>
            <person name="Liu Y."/>
            <person name="Dai S."/>
            <person name="Zhou R."/>
        </authorList>
    </citation>
    <scope>NUCLEOTIDE SEQUENCE [LARGE SCALE GENOMIC DNA]</scope>
</reference>
<accession>A0ACB9MQ75</accession>
<dbReference type="EMBL" id="CM042888">
    <property type="protein sequence ID" value="KAI4326085.1"/>
    <property type="molecule type" value="Genomic_DNA"/>
</dbReference>
<sequence>MEDKNSASAATVTTTAKPLSTENVDLLLDSVDAFLFDCDGVIWHKNVLFDGVAATLHFLRLMGKRLFFVTNNSNRSRRQYSERFESHGISVSEEEILSSSYAAAMYLAINNLPSDKRIYVIGPGGILEDLKLVGYNGFEGPDDGMSTEEPKSGDSLEDHSNVGAVVLGFPKFNHDNLEYAALCMRNNPECLFIAANNTGIRSFLETQQLPDANAVTTALGSSHSIKMKPILVGKPSTFIMDIIRQRCDISCSRMCMVGDTLRQDIAFGKNTGCKTLLVLSGHTNLLALCDSSNDIQPDYYSDSVGDIFRLSKQQLPSL</sequence>
<comment type="caution">
    <text evidence="1">The sequence shown here is derived from an EMBL/GenBank/DDBJ whole genome shotgun (WGS) entry which is preliminary data.</text>
</comment>
<organism evidence="1 2">
    <name type="scientific">Melastoma candidum</name>
    <dbReference type="NCBI Taxonomy" id="119954"/>
    <lineage>
        <taxon>Eukaryota</taxon>
        <taxon>Viridiplantae</taxon>
        <taxon>Streptophyta</taxon>
        <taxon>Embryophyta</taxon>
        <taxon>Tracheophyta</taxon>
        <taxon>Spermatophyta</taxon>
        <taxon>Magnoliopsida</taxon>
        <taxon>eudicotyledons</taxon>
        <taxon>Gunneridae</taxon>
        <taxon>Pentapetalae</taxon>
        <taxon>rosids</taxon>
        <taxon>malvids</taxon>
        <taxon>Myrtales</taxon>
        <taxon>Melastomataceae</taxon>
        <taxon>Melastomatoideae</taxon>
        <taxon>Melastomateae</taxon>
        <taxon>Melastoma</taxon>
    </lineage>
</organism>
<keyword evidence="2" id="KW-1185">Reference proteome</keyword>
<protein>
    <submittedName>
        <fullName evidence="1">Uncharacterized protein</fullName>
    </submittedName>
</protein>
<name>A0ACB9MQ75_9MYRT</name>
<proteinExistence type="predicted"/>
<gene>
    <name evidence="1" type="ORF">MLD38_031433</name>
</gene>